<dbReference type="InterPro" id="IPR000073">
    <property type="entry name" value="AB_hydrolase_1"/>
</dbReference>
<evidence type="ECO:0000259" key="3">
    <source>
        <dbReference type="Pfam" id="PF08386"/>
    </source>
</evidence>
<feature type="compositionally biased region" description="Basic and acidic residues" evidence="1">
    <location>
        <begin position="1"/>
        <end position="12"/>
    </location>
</feature>
<keyword evidence="5" id="KW-1185">Reference proteome</keyword>
<feature type="region of interest" description="Disordered" evidence="1">
    <location>
        <begin position="312"/>
        <end position="334"/>
    </location>
</feature>
<dbReference type="OrthoDB" id="9785847at2"/>
<evidence type="ECO:0000256" key="1">
    <source>
        <dbReference type="SAM" id="MobiDB-lite"/>
    </source>
</evidence>
<feature type="domain" description="AB hydrolase-1" evidence="2">
    <location>
        <begin position="106"/>
        <end position="186"/>
    </location>
</feature>
<dbReference type="PANTHER" id="PTHR43194:SF2">
    <property type="entry name" value="PEROXISOMAL MEMBRANE PROTEIN LPX1"/>
    <property type="match status" value="1"/>
</dbReference>
<feature type="region of interest" description="Disordered" evidence="1">
    <location>
        <begin position="1"/>
        <end position="28"/>
    </location>
</feature>
<feature type="compositionally biased region" description="Pro residues" evidence="1">
    <location>
        <begin position="15"/>
        <end position="28"/>
    </location>
</feature>
<dbReference type="Pfam" id="PF08386">
    <property type="entry name" value="Abhydrolase_4"/>
    <property type="match status" value="1"/>
</dbReference>
<evidence type="ECO:0000313" key="5">
    <source>
        <dbReference type="Proteomes" id="UP000199019"/>
    </source>
</evidence>
<feature type="domain" description="Peptidase S33 tripeptidyl aminopeptidase-like C-terminal" evidence="3">
    <location>
        <begin position="236"/>
        <end position="297"/>
    </location>
</feature>
<evidence type="ECO:0000313" key="4">
    <source>
        <dbReference type="EMBL" id="SES42227.1"/>
    </source>
</evidence>
<dbReference type="Gene3D" id="3.40.50.1820">
    <property type="entry name" value="alpha/beta hydrolase"/>
    <property type="match status" value="1"/>
</dbReference>
<dbReference type="STRING" id="587636.SAMN05216199_3478"/>
<dbReference type="Pfam" id="PF00561">
    <property type="entry name" value="Abhydrolase_1"/>
    <property type="match status" value="1"/>
</dbReference>
<gene>
    <name evidence="4" type="ORF">SAMN05216199_3478</name>
</gene>
<dbReference type="PANTHER" id="PTHR43194">
    <property type="entry name" value="HYDROLASE ALPHA/BETA FOLD FAMILY"/>
    <property type="match status" value="1"/>
</dbReference>
<proteinExistence type="predicted"/>
<protein>
    <submittedName>
        <fullName evidence="4">Alpha/beta hydrolase family protein</fullName>
    </submittedName>
</protein>
<dbReference type="GO" id="GO:0016787">
    <property type="term" value="F:hydrolase activity"/>
    <property type="evidence" value="ECO:0007669"/>
    <property type="project" value="UniProtKB-KW"/>
</dbReference>
<accession>A0A1H9X8N1</accession>
<keyword evidence="4" id="KW-0378">Hydrolase</keyword>
<dbReference type="SUPFAM" id="SSF53474">
    <property type="entry name" value="alpha/beta-Hydrolases"/>
    <property type="match status" value="1"/>
</dbReference>
<name>A0A1H9X8N1_9MICO</name>
<dbReference type="InterPro" id="IPR050228">
    <property type="entry name" value="Carboxylesterase_BioH"/>
</dbReference>
<reference evidence="5" key="1">
    <citation type="submission" date="2016-10" db="EMBL/GenBank/DDBJ databases">
        <authorList>
            <person name="Varghese N."/>
            <person name="Submissions S."/>
        </authorList>
    </citation>
    <scope>NUCLEOTIDE SEQUENCE [LARGE SCALE GENOMIC DNA]</scope>
    <source>
        <strain evidence="5">CGMCC 1.6963</strain>
    </source>
</reference>
<organism evidence="4 5">
    <name type="scientific">Pedococcus cremeus</name>
    <dbReference type="NCBI Taxonomy" id="587636"/>
    <lineage>
        <taxon>Bacteria</taxon>
        <taxon>Bacillati</taxon>
        <taxon>Actinomycetota</taxon>
        <taxon>Actinomycetes</taxon>
        <taxon>Micrococcales</taxon>
        <taxon>Intrasporangiaceae</taxon>
        <taxon>Pedococcus</taxon>
    </lineage>
</organism>
<dbReference type="AlphaFoldDB" id="A0A1H9X8N1"/>
<dbReference type="InterPro" id="IPR029058">
    <property type="entry name" value="AB_hydrolase_fold"/>
</dbReference>
<dbReference type="Proteomes" id="UP000199019">
    <property type="component" value="Unassembled WGS sequence"/>
</dbReference>
<dbReference type="EMBL" id="FOHB01000007">
    <property type="protein sequence ID" value="SES42227.1"/>
    <property type="molecule type" value="Genomic_DNA"/>
</dbReference>
<dbReference type="InterPro" id="IPR013595">
    <property type="entry name" value="Pept_S33_TAP-like_C"/>
</dbReference>
<sequence length="334" mass="35338">MAPEKSTIDRIDSPLAPPSVPPPSVTPPSVPVPAVVAQAVRAVHRVSPRAAGRLAADLWFRLPPRASAQRRARHQPPGGEPFTLQWAGGSVSGRRFGSKGAPTAYLVHGWGGWWQQLGAFVPPLLEADFQVVAFDGPSHGDSGPGRFGPRSTSLVELAESLSAVVEAHGPAEVVVTHSVGGAATLHAHELGLQPGRLVLVAPPVAMTPILRWFAGGLGLGGDAVRHLLTRAEDRVGWPLDHFDAVAMTRRRSGQPPLLLVHDRDDVETPARGSQSLAEVWPAAELLLTEGLGHRRVLWDPEVVERAVAFATGRGTAGSDEEPAASTLRVSPRGR</sequence>
<evidence type="ECO:0000259" key="2">
    <source>
        <dbReference type="Pfam" id="PF00561"/>
    </source>
</evidence>